<gene>
    <name evidence="2" type="ORF">NDU88_006867</name>
</gene>
<name>A0AAV7SR53_PLEWA</name>
<evidence type="ECO:0000313" key="3">
    <source>
        <dbReference type="Proteomes" id="UP001066276"/>
    </source>
</evidence>
<comment type="caution">
    <text evidence="2">The sequence shown here is derived from an EMBL/GenBank/DDBJ whole genome shotgun (WGS) entry which is preliminary data.</text>
</comment>
<evidence type="ECO:0000256" key="1">
    <source>
        <dbReference type="SAM" id="MobiDB-lite"/>
    </source>
</evidence>
<reference evidence="2" key="1">
    <citation type="journal article" date="2022" name="bioRxiv">
        <title>Sequencing and chromosome-scale assembly of the giantPleurodeles waltlgenome.</title>
        <authorList>
            <person name="Brown T."/>
            <person name="Elewa A."/>
            <person name="Iarovenko S."/>
            <person name="Subramanian E."/>
            <person name="Araus A.J."/>
            <person name="Petzold A."/>
            <person name="Susuki M."/>
            <person name="Suzuki K.-i.T."/>
            <person name="Hayashi T."/>
            <person name="Toyoda A."/>
            <person name="Oliveira C."/>
            <person name="Osipova E."/>
            <person name="Leigh N.D."/>
            <person name="Simon A."/>
            <person name="Yun M.H."/>
        </authorList>
    </citation>
    <scope>NUCLEOTIDE SEQUENCE</scope>
    <source>
        <strain evidence="2">20211129_DDA</strain>
        <tissue evidence="2">Liver</tissue>
    </source>
</reference>
<dbReference type="Proteomes" id="UP001066276">
    <property type="component" value="Chromosome 4_2"/>
</dbReference>
<keyword evidence="3" id="KW-1185">Reference proteome</keyword>
<sequence>MQRRTDLPVKLKQNPRERLLPDSRIHPGITTEEETDRRNEITKLEHVQQGRTRGRLGIVALVHFRPRRKEYFLCPDSARAARGLTLPVTSLDLTFLPPFCHTMPAGFAVGNT</sequence>
<evidence type="ECO:0000313" key="2">
    <source>
        <dbReference type="EMBL" id="KAJ1166466.1"/>
    </source>
</evidence>
<organism evidence="2 3">
    <name type="scientific">Pleurodeles waltl</name>
    <name type="common">Iberian ribbed newt</name>
    <dbReference type="NCBI Taxonomy" id="8319"/>
    <lineage>
        <taxon>Eukaryota</taxon>
        <taxon>Metazoa</taxon>
        <taxon>Chordata</taxon>
        <taxon>Craniata</taxon>
        <taxon>Vertebrata</taxon>
        <taxon>Euteleostomi</taxon>
        <taxon>Amphibia</taxon>
        <taxon>Batrachia</taxon>
        <taxon>Caudata</taxon>
        <taxon>Salamandroidea</taxon>
        <taxon>Salamandridae</taxon>
        <taxon>Pleurodelinae</taxon>
        <taxon>Pleurodeles</taxon>
    </lineage>
</organism>
<protein>
    <submittedName>
        <fullName evidence="2">Uncharacterized protein</fullName>
    </submittedName>
</protein>
<feature type="compositionally biased region" description="Basic and acidic residues" evidence="1">
    <location>
        <begin position="16"/>
        <end position="25"/>
    </location>
</feature>
<dbReference type="EMBL" id="JANPWB010000008">
    <property type="protein sequence ID" value="KAJ1166466.1"/>
    <property type="molecule type" value="Genomic_DNA"/>
</dbReference>
<dbReference type="AlphaFoldDB" id="A0AAV7SR53"/>
<accession>A0AAV7SR53</accession>
<feature type="region of interest" description="Disordered" evidence="1">
    <location>
        <begin position="16"/>
        <end position="36"/>
    </location>
</feature>
<proteinExistence type="predicted"/>